<comment type="similarity">
    <text evidence="1">Belongs to the bZIP family. NFIL3 subfamily.</text>
</comment>
<feature type="region of interest" description="Disordered" evidence="6">
    <location>
        <begin position="62"/>
        <end position="95"/>
    </location>
</feature>
<protein>
    <recommendedName>
        <fullName evidence="7">BZIP domain-containing protein</fullName>
    </recommendedName>
</protein>
<evidence type="ECO:0000313" key="8">
    <source>
        <dbReference type="EMBL" id="KPP61459.1"/>
    </source>
</evidence>
<dbReference type="GO" id="GO:0003677">
    <property type="term" value="F:DNA binding"/>
    <property type="evidence" value="ECO:0007669"/>
    <property type="project" value="UniProtKB-KW"/>
</dbReference>
<organism evidence="8 9">
    <name type="scientific">Scleropages formosus</name>
    <name type="common">Asian bonytongue</name>
    <name type="synonym">Osteoglossum formosum</name>
    <dbReference type="NCBI Taxonomy" id="113540"/>
    <lineage>
        <taxon>Eukaryota</taxon>
        <taxon>Metazoa</taxon>
        <taxon>Chordata</taxon>
        <taxon>Craniata</taxon>
        <taxon>Vertebrata</taxon>
        <taxon>Euteleostomi</taxon>
        <taxon>Actinopterygii</taxon>
        <taxon>Neopterygii</taxon>
        <taxon>Teleostei</taxon>
        <taxon>Osteoglossocephala</taxon>
        <taxon>Osteoglossomorpha</taxon>
        <taxon>Osteoglossiformes</taxon>
        <taxon>Osteoglossidae</taxon>
        <taxon>Scleropages</taxon>
    </lineage>
</organism>
<dbReference type="CDD" id="cd14694">
    <property type="entry name" value="bZIP_NFIL3"/>
    <property type="match status" value="1"/>
</dbReference>
<feature type="region of interest" description="Disordered" evidence="6">
    <location>
        <begin position="243"/>
        <end position="269"/>
    </location>
</feature>
<dbReference type="EMBL" id="JARO02009580">
    <property type="protein sequence ID" value="KPP61459.1"/>
    <property type="molecule type" value="Genomic_DNA"/>
</dbReference>
<evidence type="ECO:0000259" key="7">
    <source>
        <dbReference type="PROSITE" id="PS50217"/>
    </source>
</evidence>
<dbReference type="PANTHER" id="PTHR15284:SF6">
    <property type="entry name" value="HYPOTHETICAL LOC799271-RELATED"/>
    <property type="match status" value="1"/>
</dbReference>
<proteinExistence type="inferred from homology"/>
<feature type="domain" description="BZIP" evidence="7">
    <location>
        <begin position="77"/>
        <end position="127"/>
    </location>
</feature>
<dbReference type="InterPro" id="IPR004827">
    <property type="entry name" value="bZIP"/>
</dbReference>
<evidence type="ECO:0000313" key="9">
    <source>
        <dbReference type="Proteomes" id="UP000034805"/>
    </source>
</evidence>
<dbReference type="PROSITE" id="PS00036">
    <property type="entry name" value="BZIP_BASIC"/>
    <property type="match status" value="1"/>
</dbReference>
<dbReference type="InterPro" id="IPR047106">
    <property type="entry name" value="NFIL3-like_bZIP"/>
</dbReference>
<evidence type="ECO:0000256" key="4">
    <source>
        <dbReference type="ARBA" id="ARBA00023163"/>
    </source>
</evidence>
<dbReference type="AlphaFoldDB" id="A0A0P7U3F4"/>
<dbReference type="PANTHER" id="PTHR15284">
    <property type="entry name" value="NUCLEAR FACTOR INTERLEUKIN-3-REGULATED PROTEIN"/>
    <property type="match status" value="1"/>
</dbReference>
<keyword evidence="5" id="KW-0539">Nucleus</keyword>
<evidence type="ECO:0000256" key="6">
    <source>
        <dbReference type="SAM" id="MobiDB-lite"/>
    </source>
</evidence>
<gene>
    <name evidence="8" type="ORF">Z043_120439</name>
</gene>
<dbReference type="PROSITE" id="PS50217">
    <property type="entry name" value="BZIP"/>
    <property type="match status" value="1"/>
</dbReference>
<dbReference type="InterPro" id="IPR047229">
    <property type="entry name" value="NFIL3-like"/>
</dbReference>
<evidence type="ECO:0000256" key="3">
    <source>
        <dbReference type="ARBA" id="ARBA00023125"/>
    </source>
</evidence>
<dbReference type="Pfam" id="PF07716">
    <property type="entry name" value="bZIP_2"/>
    <property type="match status" value="1"/>
</dbReference>
<keyword evidence="4" id="KW-0804">Transcription</keyword>
<dbReference type="Proteomes" id="UP000034805">
    <property type="component" value="Unassembled WGS sequence"/>
</dbReference>
<dbReference type="InterPro" id="IPR046347">
    <property type="entry name" value="bZIP_sf"/>
</dbReference>
<dbReference type="Gene3D" id="1.20.5.170">
    <property type="match status" value="1"/>
</dbReference>
<accession>A0A0P7U3F4</accession>
<dbReference type="GO" id="GO:0005634">
    <property type="term" value="C:nucleus"/>
    <property type="evidence" value="ECO:0007669"/>
    <property type="project" value="TreeGrafter"/>
</dbReference>
<reference evidence="8 9" key="1">
    <citation type="submission" date="2015-08" db="EMBL/GenBank/DDBJ databases">
        <title>The genome of the Asian arowana (Scleropages formosus).</title>
        <authorList>
            <person name="Tan M.H."/>
            <person name="Gan H.M."/>
            <person name="Croft L.J."/>
            <person name="Austin C.M."/>
        </authorList>
    </citation>
    <scope>NUCLEOTIDE SEQUENCE [LARGE SCALE GENOMIC DNA]</scope>
    <source>
        <strain evidence="8">Aro1</strain>
    </source>
</reference>
<evidence type="ECO:0000256" key="1">
    <source>
        <dbReference type="ARBA" id="ARBA00006079"/>
    </source>
</evidence>
<evidence type="ECO:0000256" key="2">
    <source>
        <dbReference type="ARBA" id="ARBA00023015"/>
    </source>
</evidence>
<evidence type="ECO:0000256" key="5">
    <source>
        <dbReference type="ARBA" id="ARBA00023242"/>
    </source>
</evidence>
<dbReference type="GO" id="GO:0003700">
    <property type="term" value="F:DNA-binding transcription factor activity"/>
    <property type="evidence" value="ECO:0007669"/>
    <property type="project" value="InterPro"/>
</dbReference>
<dbReference type="SMART" id="SM00338">
    <property type="entry name" value="BRLZ"/>
    <property type="match status" value="1"/>
</dbReference>
<comment type="caution">
    <text evidence="8">The sequence shown here is derived from an EMBL/GenBank/DDBJ whole genome shotgun (WGS) entry which is preliminary data.</text>
</comment>
<dbReference type="FunFam" id="1.20.5.170:FF:000025">
    <property type="entry name" value="nuclear factor interleukin-3-regulated protein-like"/>
    <property type="match status" value="1"/>
</dbReference>
<sequence>MCTRSTGSPLRGVPVPSSSLESSEAEDDGMRAGAEPLHSLSGRSLLAQQLLGLRGCARRLSPSVRRKRQMTPEDKKDATYWDKRQKNNEAAKRSRERRRFNDFVLEGQLLALSEENAKLRAEMLQLQCHFGLATEQPADSPAPSHHPAPSRLKSSLWSLRARAGAFPRDKEGDGEFFQDPRVSWTALIGGNNVSSNQSPFPGSIPGTGIPAHYLGPLHSLQRSHFLPQHQPENQGLTLGGRLEKAPQQTCSSRAGPAEPEGADSHQGCSSKETSLVEFKSRTCSKLSFLSPSHACPSLPSLPPSAQLAQSRFPPGPINPSICGSLLLPWGASGLHLTPIYYNQPLYLPLDSSKVLPQVLDMHRNLKSQTDAFSAELAHLRRHFVSENC</sequence>
<feature type="compositionally biased region" description="Basic and acidic residues" evidence="6">
    <location>
        <begin position="70"/>
        <end position="93"/>
    </location>
</feature>
<keyword evidence="2" id="KW-0805">Transcription regulation</keyword>
<keyword evidence="3" id="KW-0238">DNA-binding</keyword>
<dbReference type="SUPFAM" id="SSF57959">
    <property type="entry name" value="Leucine zipper domain"/>
    <property type="match status" value="1"/>
</dbReference>
<dbReference type="GO" id="GO:0007623">
    <property type="term" value="P:circadian rhythm"/>
    <property type="evidence" value="ECO:0007669"/>
    <property type="project" value="TreeGrafter"/>
</dbReference>
<feature type="region of interest" description="Disordered" evidence="6">
    <location>
        <begin position="1"/>
        <end position="36"/>
    </location>
</feature>
<name>A0A0P7U3F4_SCLFO</name>